<proteinExistence type="predicted"/>
<evidence type="ECO:0000259" key="2">
    <source>
        <dbReference type="Pfam" id="PF02538"/>
    </source>
</evidence>
<reference evidence="3 4" key="1">
    <citation type="submission" date="2020-03" db="EMBL/GenBank/DDBJ databases">
        <title>Whole genome shotgun sequence of Phytohabitans houttuyneae NBRC 108639.</title>
        <authorList>
            <person name="Komaki H."/>
            <person name="Tamura T."/>
        </authorList>
    </citation>
    <scope>NUCLEOTIDE SEQUENCE [LARGE SCALE GENOMIC DNA]</scope>
    <source>
        <strain evidence="3 4">NBRC 108639</strain>
    </source>
</reference>
<feature type="domain" description="Hydantoinase B/oxoprolinase" evidence="2">
    <location>
        <begin position="3"/>
        <end position="61"/>
    </location>
</feature>
<dbReference type="Pfam" id="PF02538">
    <property type="entry name" value="Hydantoinase_B"/>
    <property type="match status" value="1"/>
</dbReference>
<organism evidence="3 4">
    <name type="scientific">Phytohabitans houttuyneae</name>
    <dbReference type="NCBI Taxonomy" id="1076126"/>
    <lineage>
        <taxon>Bacteria</taxon>
        <taxon>Bacillati</taxon>
        <taxon>Actinomycetota</taxon>
        <taxon>Actinomycetes</taxon>
        <taxon>Micromonosporales</taxon>
        <taxon>Micromonosporaceae</taxon>
    </lineage>
</organism>
<feature type="region of interest" description="Disordered" evidence="1">
    <location>
        <begin position="1"/>
        <end position="40"/>
    </location>
</feature>
<accession>A0A6V8KFT1</accession>
<gene>
    <name evidence="3" type="ORF">Phou_068440</name>
</gene>
<reference evidence="3 4" key="2">
    <citation type="submission" date="2020-03" db="EMBL/GenBank/DDBJ databases">
        <authorList>
            <person name="Ichikawa N."/>
            <person name="Kimura A."/>
            <person name="Kitahashi Y."/>
            <person name="Uohara A."/>
        </authorList>
    </citation>
    <scope>NUCLEOTIDE SEQUENCE [LARGE SCALE GENOMIC DNA]</scope>
    <source>
        <strain evidence="3 4">NBRC 108639</strain>
    </source>
</reference>
<dbReference type="GO" id="GO:0003824">
    <property type="term" value="F:catalytic activity"/>
    <property type="evidence" value="ECO:0007669"/>
    <property type="project" value="InterPro"/>
</dbReference>
<dbReference type="EMBL" id="BLPF01000002">
    <property type="protein sequence ID" value="GFJ82664.1"/>
    <property type="molecule type" value="Genomic_DNA"/>
</dbReference>
<evidence type="ECO:0000256" key="1">
    <source>
        <dbReference type="SAM" id="MobiDB-lite"/>
    </source>
</evidence>
<keyword evidence="4" id="KW-1185">Reference proteome</keyword>
<sequence length="87" mass="9289">MIKKTRSRPWALDGGQEPEPNQVIVFPGTPSEASVSTKRTRVAAGDRVTLLTAGGGGHGDPRLRDPAAVREDLLEGYVSRDLYGVST</sequence>
<dbReference type="InterPro" id="IPR003692">
    <property type="entry name" value="Hydantoinase_B"/>
</dbReference>
<name>A0A6V8KFT1_9ACTN</name>
<protein>
    <recommendedName>
        <fullName evidence="2">Hydantoinase B/oxoprolinase domain-containing protein</fullName>
    </recommendedName>
</protein>
<dbReference type="Proteomes" id="UP000482800">
    <property type="component" value="Unassembled WGS sequence"/>
</dbReference>
<evidence type="ECO:0000313" key="4">
    <source>
        <dbReference type="Proteomes" id="UP000482800"/>
    </source>
</evidence>
<dbReference type="AlphaFoldDB" id="A0A6V8KFT1"/>
<comment type="caution">
    <text evidence="3">The sequence shown here is derived from an EMBL/GenBank/DDBJ whole genome shotgun (WGS) entry which is preliminary data.</text>
</comment>
<evidence type="ECO:0000313" key="3">
    <source>
        <dbReference type="EMBL" id="GFJ82664.1"/>
    </source>
</evidence>